<organism evidence="2 3">
    <name type="scientific">Methylobacterium tardum</name>
    <dbReference type="NCBI Taxonomy" id="374432"/>
    <lineage>
        <taxon>Bacteria</taxon>
        <taxon>Pseudomonadati</taxon>
        <taxon>Pseudomonadota</taxon>
        <taxon>Alphaproteobacteria</taxon>
        <taxon>Hyphomicrobiales</taxon>
        <taxon>Methylobacteriaceae</taxon>
        <taxon>Methylobacterium</taxon>
    </lineage>
</organism>
<sequence length="138" mass="15356">MRFRRPSLAEIAERNRSRARDADLLASGWTPSPEDLADAPFIDRYEETTYPGSDKPSLKGFVTGHPRLGSTYAWTSPLIARGDGWVRTEGRFYRLGEPARTPAPEPEPEAPAAPYTPPTDEEIDDLLDGLPDYGLDPR</sequence>
<protein>
    <submittedName>
        <fullName evidence="2">Uncharacterized protein</fullName>
    </submittedName>
</protein>
<dbReference type="AlphaFoldDB" id="A0AA37TGJ5"/>
<feature type="compositionally biased region" description="Low complexity" evidence="1">
    <location>
        <begin position="128"/>
        <end position="138"/>
    </location>
</feature>
<reference evidence="3" key="1">
    <citation type="journal article" date="2019" name="Int. J. Syst. Evol. Microbiol.">
        <title>The Global Catalogue of Microorganisms (GCM) 10K type strain sequencing project: providing services to taxonomists for standard genome sequencing and annotation.</title>
        <authorList>
            <consortium name="The Broad Institute Genomics Platform"/>
            <consortium name="The Broad Institute Genome Sequencing Center for Infectious Disease"/>
            <person name="Wu L."/>
            <person name="Ma J."/>
        </authorList>
    </citation>
    <scope>NUCLEOTIDE SEQUENCE [LARGE SCALE GENOMIC DNA]</scope>
    <source>
        <strain evidence="3">NBRC 103632</strain>
    </source>
</reference>
<keyword evidence="3" id="KW-1185">Reference proteome</keyword>
<dbReference type="EMBL" id="BSPL01000017">
    <property type="protein sequence ID" value="GLS71587.1"/>
    <property type="molecule type" value="Genomic_DNA"/>
</dbReference>
<feature type="region of interest" description="Disordered" evidence="1">
    <location>
        <begin position="14"/>
        <end position="61"/>
    </location>
</feature>
<name>A0AA37TGJ5_9HYPH</name>
<evidence type="ECO:0000256" key="1">
    <source>
        <dbReference type="SAM" id="MobiDB-lite"/>
    </source>
</evidence>
<dbReference type="RefSeq" id="WP_238193903.1">
    <property type="nucleotide sequence ID" value="NZ_BPQZ01000001.1"/>
</dbReference>
<dbReference type="Proteomes" id="UP001157440">
    <property type="component" value="Unassembled WGS sequence"/>
</dbReference>
<proteinExistence type="predicted"/>
<evidence type="ECO:0000313" key="2">
    <source>
        <dbReference type="EMBL" id="GLS71587.1"/>
    </source>
</evidence>
<accession>A0AA37TGJ5</accession>
<evidence type="ECO:0000313" key="3">
    <source>
        <dbReference type="Proteomes" id="UP001157440"/>
    </source>
</evidence>
<feature type="region of interest" description="Disordered" evidence="1">
    <location>
        <begin position="96"/>
        <end position="138"/>
    </location>
</feature>
<dbReference type="InterPro" id="IPR046574">
    <property type="entry name" value="DUF6634"/>
</dbReference>
<comment type="caution">
    <text evidence="2">The sequence shown here is derived from an EMBL/GenBank/DDBJ whole genome shotgun (WGS) entry which is preliminary data.</text>
</comment>
<feature type="compositionally biased region" description="Basic and acidic residues" evidence="1">
    <location>
        <begin position="14"/>
        <end position="23"/>
    </location>
</feature>
<feature type="compositionally biased region" description="Pro residues" evidence="1">
    <location>
        <begin position="101"/>
        <end position="117"/>
    </location>
</feature>
<gene>
    <name evidence="2" type="ORF">GCM10007890_36000</name>
</gene>
<dbReference type="Pfam" id="PF20339">
    <property type="entry name" value="DUF6634"/>
    <property type="match status" value="1"/>
</dbReference>